<comment type="caution">
    <text evidence="1">The sequence shown here is derived from an EMBL/GenBank/DDBJ whole genome shotgun (WGS) entry which is preliminary data.</text>
</comment>
<organism evidence="1 2">
    <name type="scientific">Flagellimonas meridianipacifica</name>
    <dbReference type="NCBI Taxonomy" id="1080225"/>
    <lineage>
        <taxon>Bacteria</taxon>
        <taxon>Pseudomonadati</taxon>
        <taxon>Bacteroidota</taxon>
        <taxon>Flavobacteriia</taxon>
        <taxon>Flavobacteriales</taxon>
        <taxon>Flavobacteriaceae</taxon>
        <taxon>Flagellimonas</taxon>
    </lineage>
</organism>
<dbReference type="EMBL" id="PVYX01000001">
    <property type="protein sequence ID" value="PRX56762.1"/>
    <property type="molecule type" value="Genomic_DNA"/>
</dbReference>
<keyword evidence="2" id="KW-1185">Reference proteome</keyword>
<dbReference type="Proteomes" id="UP000237640">
    <property type="component" value="Unassembled WGS sequence"/>
</dbReference>
<gene>
    <name evidence="1" type="ORF">CLV81_0759</name>
</gene>
<protein>
    <submittedName>
        <fullName evidence="1">Uncharacterized protein</fullName>
    </submittedName>
</protein>
<evidence type="ECO:0000313" key="1">
    <source>
        <dbReference type="EMBL" id="PRX56762.1"/>
    </source>
</evidence>
<accession>A0A2T0MGS0</accession>
<dbReference type="AlphaFoldDB" id="A0A2T0MGS0"/>
<proteinExistence type="predicted"/>
<evidence type="ECO:0000313" key="2">
    <source>
        <dbReference type="Proteomes" id="UP000237640"/>
    </source>
</evidence>
<reference evidence="1 2" key="1">
    <citation type="submission" date="2018-03" db="EMBL/GenBank/DDBJ databases">
        <title>Genomic Encyclopedia of Archaeal and Bacterial Type Strains, Phase II (KMG-II): from individual species to whole genera.</title>
        <authorList>
            <person name="Goeker M."/>
        </authorList>
    </citation>
    <scope>NUCLEOTIDE SEQUENCE [LARGE SCALE GENOMIC DNA]</scope>
    <source>
        <strain evidence="1 2">DSM 25027</strain>
    </source>
</reference>
<sequence>MKTSEKSIFNLIEIFGNNRKSEFQTISPKTHCEQKHHHDFYCDAEKPFVSNIQF</sequence>
<name>A0A2T0MGS0_9FLAO</name>